<comment type="similarity">
    <text evidence="1">Belongs to the AB hydrolase superfamily. AB hydrolase 4 family.</text>
</comment>
<evidence type="ECO:0000256" key="2">
    <source>
        <dbReference type="PIRSR" id="PIRSR005211-1"/>
    </source>
</evidence>
<dbReference type="Gene3D" id="3.40.50.1820">
    <property type="entry name" value="alpha/beta hydrolase"/>
    <property type="match status" value="1"/>
</dbReference>
<comment type="caution">
    <text evidence="4">The sequence shown here is derived from an EMBL/GenBank/DDBJ whole genome shotgun (WGS) entry which is preliminary data.</text>
</comment>
<protein>
    <recommendedName>
        <fullName evidence="3">Serine aminopeptidase S33 domain-containing protein</fullName>
    </recommendedName>
</protein>
<dbReference type="GO" id="GO:0034338">
    <property type="term" value="F:short-chain carboxylesterase activity"/>
    <property type="evidence" value="ECO:0007669"/>
    <property type="project" value="TreeGrafter"/>
</dbReference>
<feature type="active site" description="Charge relay system" evidence="2">
    <location>
        <position position="300"/>
    </location>
</feature>
<accession>A0AAV8V1A7</accession>
<evidence type="ECO:0000259" key="3">
    <source>
        <dbReference type="Pfam" id="PF12146"/>
    </source>
</evidence>
<reference evidence="4 5" key="1">
    <citation type="journal article" date="2023" name="Nat. Commun.">
        <title>Origin of minicircular mitochondrial genomes in red algae.</title>
        <authorList>
            <person name="Lee Y."/>
            <person name="Cho C.H."/>
            <person name="Lee Y.M."/>
            <person name="Park S.I."/>
            <person name="Yang J.H."/>
            <person name="West J.A."/>
            <person name="Bhattacharya D."/>
            <person name="Yoon H.S."/>
        </authorList>
    </citation>
    <scope>NUCLEOTIDE SEQUENCE [LARGE SCALE GENOMIC DNA]</scope>
    <source>
        <strain evidence="4 5">CCMP1338</strain>
        <tissue evidence="4">Whole cell</tissue>
    </source>
</reference>
<keyword evidence="5" id="KW-1185">Reference proteome</keyword>
<dbReference type="SUPFAM" id="SSF53474">
    <property type="entry name" value="alpha/beta-Hydrolases"/>
    <property type="match status" value="1"/>
</dbReference>
<dbReference type="InterPro" id="IPR012020">
    <property type="entry name" value="ABHD4"/>
</dbReference>
<feature type="domain" description="Serine aminopeptidase S33" evidence="3">
    <location>
        <begin position="86"/>
        <end position="314"/>
    </location>
</feature>
<dbReference type="InterPro" id="IPR029058">
    <property type="entry name" value="AB_hydrolase_fold"/>
</dbReference>
<dbReference type="PANTHER" id="PTHR10794:SF63">
    <property type="entry name" value="ALPHA_BETA HYDROLASE 1, ISOFORM A"/>
    <property type="match status" value="1"/>
</dbReference>
<dbReference type="InterPro" id="IPR050960">
    <property type="entry name" value="AB_hydrolase_4_sf"/>
</dbReference>
<feature type="active site" description="Charge relay system" evidence="2">
    <location>
        <position position="166"/>
    </location>
</feature>
<proteinExistence type="inferred from homology"/>
<dbReference type="Pfam" id="PF12146">
    <property type="entry name" value="Hydrolase_4"/>
    <property type="match status" value="1"/>
</dbReference>
<sequence length="383" mass="42342">MGGFSKTIEKNRGKRGVRRVLGDEVGKYFKPRRFEPAWWAWNAHIQTLASYFIPTRAHARERRVRLNTPDGDFIDVDVVDGTTKGDTAVLVCHGLESSAASSLPRRLAAKFSRSGWTVYSINLRGCSGVVNRHVRALHLGFTDDLRLLVEHAKLSGAKRIYIAGYSLGGNITLKLLGELQEKAIELGVHGGVAFSVPFGAYESARKLHSSSGSWIYMNAFLLALKKKVALVYSKLTPQFKEKGLNLLSLLTATTIIEFDEQYTCKLFNFDGAKDYYMKADSKQYLSKVKVPVLVINARDDPIVEERTLPTAKDLGDAPILLHYTDTGGHCGFVDARFGSSYIIHEACRFIARIDSLADEVVSSSAIPSVVIASKSPDHSSRNQ</sequence>
<dbReference type="PANTHER" id="PTHR10794">
    <property type="entry name" value="ABHYDROLASE DOMAIN-CONTAINING PROTEIN"/>
    <property type="match status" value="1"/>
</dbReference>
<dbReference type="GO" id="GO:0047372">
    <property type="term" value="F:monoacylglycerol lipase activity"/>
    <property type="evidence" value="ECO:0007669"/>
    <property type="project" value="TreeGrafter"/>
</dbReference>
<evidence type="ECO:0000256" key="1">
    <source>
        <dbReference type="ARBA" id="ARBA00010884"/>
    </source>
</evidence>
<dbReference type="PIRSF" id="PIRSF005211">
    <property type="entry name" value="Ab_hydro_YheT"/>
    <property type="match status" value="1"/>
</dbReference>
<dbReference type="AlphaFoldDB" id="A0AAV8V1A7"/>
<gene>
    <name evidence="4" type="ORF">NDN08_007494</name>
</gene>
<organism evidence="4 5">
    <name type="scientific">Rhodosorus marinus</name>
    <dbReference type="NCBI Taxonomy" id="101924"/>
    <lineage>
        <taxon>Eukaryota</taxon>
        <taxon>Rhodophyta</taxon>
        <taxon>Stylonematophyceae</taxon>
        <taxon>Stylonematales</taxon>
        <taxon>Stylonemataceae</taxon>
        <taxon>Rhodosorus</taxon>
    </lineage>
</organism>
<dbReference type="Proteomes" id="UP001157974">
    <property type="component" value="Unassembled WGS sequence"/>
</dbReference>
<name>A0AAV8V1A7_9RHOD</name>
<evidence type="ECO:0000313" key="4">
    <source>
        <dbReference type="EMBL" id="KAJ8907382.1"/>
    </source>
</evidence>
<dbReference type="EMBL" id="JAMWBK010000002">
    <property type="protein sequence ID" value="KAJ8907382.1"/>
    <property type="molecule type" value="Genomic_DNA"/>
</dbReference>
<evidence type="ECO:0000313" key="5">
    <source>
        <dbReference type="Proteomes" id="UP001157974"/>
    </source>
</evidence>
<dbReference type="InterPro" id="IPR022742">
    <property type="entry name" value="Hydrolase_4"/>
</dbReference>
<feature type="active site" description="Charge relay system" evidence="2">
    <location>
        <position position="329"/>
    </location>
</feature>